<comment type="caution">
    <text evidence="7">The sequence shown here is derived from an EMBL/GenBank/DDBJ whole genome shotgun (WGS) entry which is preliminary data.</text>
</comment>
<organism evidence="7 8">
    <name type="scientific">Botryosphaeria dothidea</name>
    <dbReference type="NCBI Taxonomy" id="55169"/>
    <lineage>
        <taxon>Eukaryota</taxon>
        <taxon>Fungi</taxon>
        <taxon>Dikarya</taxon>
        <taxon>Ascomycota</taxon>
        <taxon>Pezizomycotina</taxon>
        <taxon>Dothideomycetes</taxon>
        <taxon>Dothideomycetes incertae sedis</taxon>
        <taxon>Botryosphaeriales</taxon>
        <taxon>Botryosphaeriaceae</taxon>
        <taxon>Botryosphaeria</taxon>
    </lineage>
</organism>
<dbReference type="PANTHER" id="PTHR48182:SF2">
    <property type="entry name" value="PROTEIN SERAC1"/>
    <property type="match status" value="1"/>
</dbReference>
<dbReference type="InterPro" id="IPR052374">
    <property type="entry name" value="SERAC1"/>
</dbReference>
<evidence type="ECO:0000313" key="7">
    <source>
        <dbReference type="EMBL" id="KAF4314097.1"/>
    </source>
</evidence>
<dbReference type="OrthoDB" id="427518at2759"/>
<keyword evidence="6" id="KW-0472">Membrane</keyword>
<evidence type="ECO:0000256" key="2">
    <source>
        <dbReference type="ARBA" id="ARBA00004240"/>
    </source>
</evidence>
<evidence type="ECO:0000256" key="3">
    <source>
        <dbReference type="ARBA" id="ARBA00004370"/>
    </source>
</evidence>
<dbReference type="Proteomes" id="UP000572817">
    <property type="component" value="Unassembled WGS sequence"/>
</dbReference>
<evidence type="ECO:0000313" key="8">
    <source>
        <dbReference type="Proteomes" id="UP000572817"/>
    </source>
</evidence>
<evidence type="ECO:0000256" key="6">
    <source>
        <dbReference type="ARBA" id="ARBA00023136"/>
    </source>
</evidence>
<keyword evidence="8" id="KW-1185">Reference proteome</keyword>
<dbReference type="EMBL" id="WWBZ02000001">
    <property type="protein sequence ID" value="KAF4314097.1"/>
    <property type="molecule type" value="Genomic_DNA"/>
</dbReference>
<sequence length="132" mass="15136">MRDFLEEINHVRVTEEETHKPLFFIAHSFGGIVLSHSLTRAKRSADARDNDIFAATSGIFFFSTPHKGLPVEDIRKLIFDDPQHPRHGLLDQLKQDSEPLLAQSADLKNAIHDRKIVSFYEEEQTRQLELAS</sequence>
<dbReference type="SUPFAM" id="SSF53474">
    <property type="entry name" value="alpha/beta-Hydrolases"/>
    <property type="match status" value="1"/>
</dbReference>
<dbReference type="AlphaFoldDB" id="A0A8H4NGJ0"/>
<dbReference type="GO" id="GO:0016020">
    <property type="term" value="C:membrane"/>
    <property type="evidence" value="ECO:0007669"/>
    <property type="project" value="UniProtKB-SubCell"/>
</dbReference>
<proteinExistence type="predicted"/>
<accession>A0A8H4NGJ0</accession>
<dbReference type="Gene3D" id="3.40.50.1820">
    <property type="entry name" value="alpha/beta hydrolase"/>
    <property type="match status" value="1"/>
</dbReference>
<name>A0A8H4NGJ0_9PEZI</name>
<evidence type="ECO:0000256" key="1">
    <source>
        <dbReference type="ARBA" id="ARBA00004173"/>
    </source>
</evidence>
<keyword evidence="4" id="KW-0256">Endoplasmic reticulum</keyword>
<protein>
    <submittedName>
        <fullName evidence="7">Inversin o89019</fullName>
    </submittedName>
</protein>
<dbReference type="InterPro" id="IPR029058">
    <property type="entry name" value="AB_hydrolase_fold"/>
</dbReference>
<dbReference type="PANTHER" id="PTHR48182">
    <property type="entry name" value="PROTEIN SERAC1"/>
    <property type="match status" value="1"/>
</dbReference>
<evidence type="ECO:0000256" key="4">
    <source>
        <dbReference type="ARBA" id="ARBA00022824"/>
    </source>
</evidence>
<dbReference type="GO" id="GO:0005739">
    <property type="term" value="C:mitochondrion"/>
    <property type="evidence" value="ECO:0007669"/>
    <property type="project" value="UniProtKB-SubCell"/>
</dbReference>
<comment type="subcellular location">
    <subcellularLocation>
        <location evidence="2">Endoplasmic reticulum</location>
    </subcellularLocation>
    <subcellularLocation>
        <location evidence="3">Membrane</location>
    </subcellularLocation>
    <subcellularLocation>
        <location evidence="1">Mitochondrion</location>
    </subcellularLocation>
</comment>
<keyword evidence="5" id="KW-0496">Mitochondrion</keyword>
<gene>
    <name evidence="7" type="ORF">GTA08_BOTSDO01660</name>
</gene>
<reference evidence="7" key="1">
    <citation type="submission" date="2020-04" db="EMBL/GenBank/DDBJ databases">
        <title>Genome Assembly and Annotation of Botryosphaeria dothidea sdau 11-99, a Latent Pathogen of Apple Fruit Ring Rot in China.</title>
        <authorList>
            <person name="Yu C."/>
            <person name="Diao Y."/>
            <person name="Lu Q."/>
            <person name="Zhao J."/>
            <person name="Cui S."/>
            <person name="Peng C."/>
            <person name="He B."/>
            <person name="Liu H."/>
        </authorList>
    </citation>
    <scope>NUCLEOTIDE SEQUENCE [LARGE SCALE GENOMIC DNA]</scope>
    <source>
        <strain evidence="7">Sdau11-99</strain>
    </source>
</reference>
<evidence type="ECO:0000256" key="5">
    <source>
        <dbReference type="ARBA" id="ARBA00023128"/>
    </source>
</evidence>
<dbReference type="GO" id="GO:0005783">
    <property type="term" value="C:endoplasmic reticulum"/>
    <property type="evidence" value="ECO:0007669"/>
    <property type="project" value="UniProtKB-SubCell"/>
</dbReference>